<reference evidence="1" key="1">
    <citation type="journal article" date="2021" name="bioRxiv">
        <title>Whole Genome Assembly and Annotation of Northern Wild Rice, Zizania palustris L., Supports a Whole Genome Duplication in the Zizania Genus.</title>
        <authorList>
            <person name="Haas M."/>
            <person name="Kono T."/>
            <person name="Macchietto M."/>
            <person name="Millas R."/>
            <person name="McGilp L."/>
            <person name="Shao M."/>
            <person name="Duquette J."/>
            <person name="Hirsch C.N."/>
            <person name="Kimball J."/>
        </authorList>
    </citation>
    <scope>NUCLEOTIDE SEQUENCE</scope>
    <source>
        <tissue evidence="1">Fresh leaf tissue</tissue>
    </source>
</reference>
<name>A0A8J5RWE6_ZIZPA</name>
<gene>
    <name evidence="1" type="ORF">GUJ93_ZPchr0003g16795</name>
</gene>
<keyword evidence="2" id="KW-1185">Reference proteome</keyword>
<protein>
    <submittedName>
        <fullName evidence="1">Uncharacterized protein</fullName>
    </submittedName>
</protein>
<accession>A0A8J5RWE6</accession>
<dbReference type="Proteomes" id="UP000729402">
    <property type="component" value="Unassembled WGS sequence"/>
</dbReference>
<organism evidence="1 2">
    <name type="scientific">Zizania palustris</name>
    <name type="common">Northern wild rice</name>
    <dbReference type="NCBI Taxonomy" id="103762"/>
    <lineage>
        <taxon>Eukaryota</taxon>
        <taxon>Viridiplantae</taxon>
        <taxon>Streptophyta</taxon>
        <taxon>Embryophyta</taxon>
        <taxon>Tracheophyta</taxon>
        <taxon>Spermatophyta</taxon>
        <taxon>Magnoliopsida</taxon>
        <taxon>Liliopsida</taxon>
        <taxon>Poales</taxon>
        <taxon>Poaceae</taxon>
        <taxon>BOP clade</taxon>
        <taxon>Oryzoideae</taxon>
        <taxon>Oryzeae</taxon>
        <taxon>Zizaniinae</taxon>
        <taxon>Zizania</taxon>
    </lineage>
</organism>
<dbReference type="EMBL" id="JAAALK010000286">
    <property type="protein sequence ID" value="KAG8061376.1"/>
    <property type="molecule type" value="Genomic_DNA"/>
</dbReference>
<reference evidence="1" key="2">
    <citation type="submission" date="2021-02" db="EMBL/GenBank/DDBJ databases">
        <authorList>
            <person name="Kimball J.A."/>
            <person name="Haas M.W."/>
            <person name="Macchietto M."/>
            <person name="Kono T."/>
            <person name="Duquette J."/>
            <person name="Shao M."/>
        </authorList>
    </citation>
    <scope>NUCLEOTIDE SEQUENCE</scope>
    <source>
        <tissue evidence="1">Fresh leaf tissue</tissue>
    </source>
</reference>
<evidence type="ECO:0000313" key="1">
    <source>
        <dbReference type="EMBL" id="KAG8061376.1"/>
    </source>
</evidence>
<comment type="caution">
    <text evidence="1">The sequence shown here is derived from an EMBL/GenBank/DDBJ whole genome shotgun (WGS) entry which is preliminary data.</text>
</comment>
<proteinExistence type="predicted"/>
<evidence type="ECO:0000313" key="2">
    <source>
        <dbReference type="Proteomes" id="UP000729402"/>
    </source>
</evidence>
<sequence length="75" mass="7896">MTTPVWCCPAKGGEPTGLEDWMTYVILAADQQRTATSMTTGTTPAQEEEVAGASRRMMAGAGEVVADWMMAGIAV</sequence>
<dbReference type="AlphaFoldDB" id="A0A8J5RWE6"/>